<feature type="non-terminal residue" evidence="1">
    <location>
        <position position="46"/>
    </location>
</feature>
<gene>
    <name evidence="1" type="ORF">GBAR_LOCUS11386</name>
</gene>
<evidence type="ECO:0000313" key="2">
    <source>
        <dbReference type="Proteomes" id="UP001174909"/>
    </source>
</evidence>
<comment type="caution">
    <text evidence="1">The sequence shown here is derived from an EMBL/GenBank/DDBJ whole genome shotgun (WGS) entry which is preliminary data.</text>
</comment>
<sequence>MAGNWSIIVIVEMKLFYRCSTTVCTYVLPKSKQPVVYVATAVYRSH</sequence>
<keyword evidence="2" id="KW-1185">Reference proteome</keyword>
<dbReference type="Proteomes" id="UP001174909">
    <property type="component" value="Unassembled WGS sequence"/>
</dbReference>
<accession>A0AA35WLZ3</accession>
<dbReference type="EMBL" id="CASHTH010001711">
    <property type="protein sequence ID" value="CAI8018822.1"/>
    <property type="molecule type" value="Genomic_DNA"/>
</dbReference>
<proteinExistence type="predicted"/>
<dbReference type="AlphaFoldDB" id="A0AA35WLZ3"/>
<organism evidence="1 2">
    <name type="scientific">Geodia barretti</name>
    <name type="common">Barrett's horny sponge</name>
    <dbReference type="NCBI Taxonomy" id="519541"/>
    <lineage>
        <taxon>Eukaryota</taxon>
        <taxon>Metazoa</taxon>
        <taxon>Porifera</taxon>
        <taxon>Demospongiae</taxon>
        <taxon>Heteroscleromorpha</taxon>
        <taxon>Tetractinellida</taxon>
        <taxon>Astrophorina</taxon>
        <taxon>Geodiidae</taxon>
        <taxon>Geodia</taxon>
    </lineage>
</organism>
<name>A0AA35WLZ3_GEOBA</name>
<evidence type="ECO:0000313" key="1">
    <source>
        <dbReference type="EMBL" id="CAI8018822.1"/>
    </source>
</evidence>
<protein>
    <submittedName>
        <fullName evidence="1">Uncharacterized protein</fullName>
    </submittedName>
</protein>
<reference evidence="1" key="1">
    <citation type="submission" date="2023-03" db="EMBL/GenBank/DDBJ databases">
        <authorList>
            <person name="Steffen K."/>
            <person name="Cardenas P."/>
        </authorList>
    </citation>
    <scope>NUCLEOTIDE SEQUENCE</scope>
</reference>